<dbReference type="PANTHER" id="PTHR47453:SF1">
    <property type="entry name" value="PHOSPHOGLUCAN, WATER DIKINASE, CHLOROPLASTIC"/>
    <property type="match status" value="1"/>
</dbReference>
<protein>
    <submittedName>
        <fullName evidence="14">Phosphoglucan, water dikinase, chloroplastic</fullName>
    </submittedName>
</protein>
<dbReference type="Pfam" id="PF00686">
    <property type="entry name" value="CBM_20"/>
    <property type="match status" value="1"/>
</dbReference>
<dbReference type="GO" id="GO:2001070">
    <property type="term" value="F:starch binding"/>
    <property type="evidence" value="ECO:0007669"/>
    <property type="project" value="InterPro"/>
</dbReference>
<dbReference type="InterPro" id="IPR013783">
    <property type="entry name" value="Ig-like_fold"/>
</dbReference>
<organism evidence="13 14">
    <name type="scientific">Punica granatum</name>
    <name type="common">Pomegranate</name>
    <dbReference type="NCBI Taxonomy" id="22663"/>
    <lineage>
        <taxon>Eukaryota</taxon>
        <taxon>Viridiplantae</taxon>
        <taxon>Streptophyta</taxon>
        <taxon>Embryophyta</taxon>
        <taxon>Tracheophyta</taxon>
        <taxon>Spermatophyta</taxon>
        <taxon>Magnoliopsida</taxon>
        <taxon>eudicotyledons</taxon>
        <taxon>Gunneridae</taxon>
        <taxon>Pentapetalae</taxon>
        <taxon>rosids</taxon>
        <taxon>malvids</taxon>
        <taxon>Myrtales</taxon>
        <taxon>Lythraceae</taxon>
        <taxon>Punica</taxon>
    </lineage>
</organism>
<dbReference type="InterPro" id="IPR002044">
    <property type="entry name" value="CBM20"/>
</dbReference>
<keyword evidence="9" id="KW-0460">Magnesium</keyword>
<feature type="compositionally biased region" description="Low complexity" evidence="11">
    <location>
        <begin position="838"/>
        <end position="849"/>
    </location>
</feature>
<dbReference type="GeneID" id="116194435"/>
<evidence type="ECO:0000256" key="10">
    <source>
        <dbReference type="ARBA" id="ARBA00023277"/>
    </source>
</evidence>
<dbReference type="RefSeq" id="XP_031379104.1">
    <property type="nucleotide sequence ID" value="XM_031523244.1"/>
</dbReference>
<dbReference type="AlphaFoldDB" id="A0A6P8C9I9"/>
<evidence type="ECO:0000256" key="3">
    <source>
        <dbReference type="ARBA" id="ARBA00011738"/>
    </source>
</evidence>
<keyword evidence="7" id="KW-0418">Kinase</keyword>
<keyword evidence="10" id="KW-0119">Carbohydrate metabolism</keyword>
<dbReference type="InterPro" id="IPR013784">
    <property type="entry name" value="Carb-bd-like_fold"/>
</dbReference>
<evidence type="ECO:0000256" key="4">
    <source>
        <dbReference type="ARBA" id="ARBA00022679"/>
    </source>
</evidence>
<dbReference type="PROSITE" id="PS51166">
    <property type="entry name" value="CBM20"/>
    <property type="match status" value="1"/>
</dbReference>
<feature type="region of interest" description="Disordered" evidence="11">
    <location>
        <begin position="67"/>
        <end position="88"/>
    </location>
</feature>
<comment type="similarity">
    <text evidence="2">Belongs to the PEP-utilizing enzyme family.</text>
</comment>
<reference evidence="13" key="1">
    <citation type="journal article" date="2020" name="Plant Biotechnol. J.">
        <title>The pomegranate (Punica granatum L.) draft genome dissects genetic divergence between soft- and hard-seeded cultivars.</title>
        <authorList>
            <person name="Luo X."/>
            <person name="Li H."/>
            <person name="Wu Z."/>
            <person name="Yao W."/>
            <person name="Zhao P."/>
            <person name="Cao D."/>
            <person name="Yu H."/>
            <person name="Li K."/>
            <person name="Poudel K."/>
            <person name="Zhao D."/>
            <person name="Zhang F."/>
            <person name="Xia X."/>
            <person name="Chen L."/>
            <person name="Wang Q."/>
            <person name="Jing D."/>
            <person name="Cao S."/>
        </authorList>
    </citation>
    <scope>NUCLEOTIDE SEQUENCE [LARGE SCALE GENOMIC DNA]</scope>
    <source>
        <strain evidence="13">cv. Tunisia</strain>
    </source>
</reference>
<dbReference type="Pfam" id="PF01326">
    <property type="entry name" value="PPDK_N"/>
    <property type="match status" value="1"/>
</dbReference>
<dbReference type="SUPFAM" id="SSF56059">
    <property type="entry name" value="Glutathione synthetase ATP-binding domain-like"/>
    <property type="match status" value="1"/>
</dbReference>
<evidence type="ECO:0000313" key="14">
    <source>
        <dbReference type="RefSeq" id="XP_031379104.1"/>
    </source>
</evidence>
<evidence type="ECO:0000313" key="13">
    <source>
        <dbReference type="Proteomes" id="UP000515151"/>
    </source>
</evidence>
<dbReference type="PANTHER" id="PTHR47453">
    <property type="entry name" value="PHOSPHOGLUCAN, WATER DIKINASE, CHLOROPLASTIC"/>
    <property type="match status" value="1"/>
</dbReference>
<evidence type="ECO:0000256" key="7">
    <source>
        <dbReference type="ARBA" id="ARBA00022777"/>
    </source>
</evidence>
<dbReference type="Pfam" id="PF22973">
    <property type="entry name" value="GWD1_pHisD"/>
    <property type="match status" value="1"/>
</dbReference>
<feature type="region of interest" description="Disordered" evidence="11">
    <location>
        <begin position="821"/>
        <end position="858"/>
    </location>
</feature>
<evidence type="ECO:0000256" key="1">
    <source>
        <dbReference type="ARBA" id="ARBA00001946"/>
    </source>
</evidence>
<evidence type="ECO:0000259" key="12">
    <source>
        <dbReference type="PROSITE" id="PS51166"/>
    </source>
</evidence>
<dbReference type="GO" id="GO:0046872">
    <property type="term" value="F:metal ion binding"/>
    <property type="evidence" value="ECO:0007669"/>
    <property type="project" value="UniProtKB-KW"/>
</dbReference>
<evidence type="ECO:0000256" key="2">
    <source>
        <dbReference type="ARBA" id="ARBA00007837"/>
    </source>
</evidence>
<dbReference type="GO" id="GO:0005524">
    <property type="term" value="F:ATP binding"/>
    <property type="evidence" value="ECO:0007669"/>
    <property type="project" value="UniProtKB-KW"/>
</dbReference>
<sequence length="1200" mass="132050">MSSLRGLNCSADFTQNLRERRLDFLSSTSAKVPLLEPRICFPARDPLRLNRQNSSLRKPRTVVEAVSSTDIREKDKREKKMKSKSGHDKVQLSIRLDHQVEFGENVAILGSTKELGSWKKNVRMNWTENGWVCDLELKGGETAEYKFIIIRKDKSLAWELGDNRVVKLPKRGHYAMVCNWDQTREAVELIPLDLKEDEDLVLDEGENGASAPENGAGLAEVETSPFVEQWQGKAASFMRSNEHGNKGSHIKWDTSGLEGLALKLVEGDRSGRNWWRKLEIVRELIVESPESGDRLEALVYSSIYLKWINTGQIPCFEDGGHRRPNRHAEISRLIFRELERIACRKDASPKEILVIRRIHPCLPSFKTEFTASVPLTRIRDIAHRNDIPHDLKQEIKHTIQNKLHRNAGPEDLVATEAMLARITKNPGEYSEAFVEQFKIFHYELKDFFNAGSLAEQLESIKESLDERALSALALFLESKESLDSSGSQDISESKGINLLIRTMHALNALREMITKGLESGLRNDAPDAAIAMRQKWRLCEIGLEDYSFVLLSRYLNALEAMGGAHWLAETVESEKISSWNNPLDALVVGIRQLGLSGWQPEECDAIANELAVWKNKGLSEKEGGEDGKMIWGLRIKATLDRARRLTEEYSEALLQIFPEKVQLLGKAFGIPENSIRTYAEAEIRAGVVFQVSKLCTLLLKAVRSTINSQGWDVLVPGAAGGTLVQVETIAPGSISSSVDGPLILMVKRADGDEEVTAAGKNIAGVVLLQELPHLSHLGVRARQERVVFVTCEADDMIDDIQKLVGKFVRLEASSTGVQIFPSLPESHNTGREDLLGNGASPAGASGPYDPSLPPTRKPGLIKDTSSGGVLMLAEAETQTSGAKAAACGRLASLAAASDKVYSEEGVPASFKVPSGAVIPFGSMELALERSSSMHTFLSLLDELENAKLEDGQLDALCLRLQELISALNSPKEIIESISRIFPGNARLIVRSSANVEDLAGMSAAGLYESIPNVGPSNPAVLGNSISRVWASLYTRRAVLSRRSARVPQKEAHMAILVQEMLSPDLSFVLHTLSPTDHDPKKVEAEIAPGLGETLASGTRGTPWRLSSGKFDGLVKTLAFANFSEEMLVLGAGPADGEVIHLTVDYSKKPLTVDPVFRRQLGQRLGAVGFFLERKFGGPQDVEGCVVGNDIFIVQSRPQPH</sequence>
<accession>A0A6P8C9I9</accession>
<gene>
    <name evidence="14" type="primary">LOC116194435</name>
</gene>
<feature type="domain" description="CBM20" evidence="12">
    <location>
        <begin position="82"/>
        <end position="182"/>
    </location>
</feature>
<name>A0A6P8C9I9_PUNGR</name>
<dbReference type="InterPro" id="IPR054481">
    <property type="entry name" value="GWD1_pHisD"/>
</dbReference>
<dbReference type="Gene3D" id="3.30.470.20">
    <property type="entry name" value="ATP-grasp fold, B domain"/>
    <property type="match status" value="1"/>
</dbReference>
<dbReference type="InterPro" id="IPR002192">
    <property type="entry name" value="PPDK_AMP/ATP-bd"/>
</dbReference>
<dbReference type="InterPro" id="IPR013815">
    <property type="entry name" value="ATP_grasp_subdomain_1"/>
</dbReference>
<dbReference type="OrthoDB" id="6123450at2759"/>
<evidence type="ECO:0000256" key="9">
    <source>
        <dbReference type="ARBA" id="ARBA00022842"/>
    </source>
</evidence>
<comment type="cofactor">
    <cofactor evidence="1">
        <name>Mg(2+)</name>
        <dbReference type="ChEBI" id="CHEBI:18420"/>
    </cofactor>
</comment>
<dbReference type="SMART" id="SM01065">
    <property type="entry name" value="CBM_2"/>
    <property type="match status" value="1"/>
</dbReference>
<reference evidence="14" key="2">
    <citation type="submission" date="2025-08" db="UniProtKB">
        <authorList>
            <consortium name="RefSeq"/>
        </authorList>
    </citation>
    <scope>IDENTIFICATION</scope>
    <source>
        <tissue evidence="14">Leaf</tissue>
    </source>
</reference>
<keyword evidence="4" id="KW-0808">Transferase</keyword>
<evidence type="ECO:0000256" key="8">
    <source>
        <dbReference type="ARBA" id="ARBA00022840"/>
    </source>
</evidence>
<keyword evidence="5" id="KW-0479">Metal-binding</keyword>
<dbReference type="Proteomes" id="UP000515151">
    <property type="component" value="Chromosome 2"/>
</dbReference>
<keyword evidence="6" id="KW-0547">Nucleotide-binding</keyword>
<comment type="subunit">
    <text evidence="3">Homodimer.</text>
</comment>
<dbReference type="GO" id="GO:0016301">
    <property type="term" value="F:kinase activity"/>
    <property type="evidence" value="ECO:0007669"/>
    <property type="project" value="UniProtKB-KW"/>
</dbReference>
<dbReference type="Gene3D" id="3.30.1490.20">
    <property type="entry name" value="ATP-grasp fold, A domain"/>
    <property type="match status" value="1"/>
</dbReference>
<evidence type="ECO:0000256" key="11">
    <source>
        <dbReference type="SAM" id="MobiDB-lite"/>
    </source>
</evidence>
<evidence type="ECO:0000256" key="6">
    <source>
        <dbReference type="ARBA" id="ARBA00022741"/>
    </source>
</evidence>
<keyword evidence="8" id="KW-0067">ATP-binding</keyword>
<keyword evidence="13" id="KW-1185">Reference proteome</keyword>
<proteinExistence type="inferred from homology"/>
<evidence type="ECO:0000256" key="5">
    <source>
        <dbReference type="ARBA" id="ARBA00022723"/>
    </source>
</evidence>
<dbReference type="Gene3D" id="2.60.40.10">
    <property type="entry name" value="Immunoglobulins"/>
    <property type="match status" value="1"/>
</dbReference>
<dbReference type="SUPFAM" id="SSF49452">
    <property type="entry name" value="Starch-binding domain-like"/>
    <property type="match status" value="1"/>
</dbReference>